<dbReference type="Pfam" id="PF08666">
    <property type="entry name" value="SAF"/>
    <property type="match status" value="1"/>
</dbReference>
<evidence type="ECO:0000256" key="1">
    <source>
        <dbReference type="SAM" id="MobiDB-lite"/>
    </source>
</evidence>
<feature type="compositionally biased region" description="Pro residues" evidence="1">
    <location>
        <begin position="299"/>
        <end position="312"/>
    </location>
</feature>
<dbReference type="OrthoDB" id="163768at2"/>
<dbReference type="Pfam" id="PF16976">
    <property type="entry name" value="RcpC"/>
    <property type="match status" value="1"/>
</dbReference>
<protein>
    <submittedName>
        <fullName evidence="4">Flp pilus assembly protein CpaB</fullName>
    </submittedName>
</protein>
<dbReference type="STRING" id="28181.BEN30_05340"/>
<evidence type="ECO:0000259" key="3">
    <source>
        <dbReference type="Pfam" id="PF16976"/>
    </source>
</evidence>
<dbReference type="Proteomes" id="UP000095347">
    <property type="component" value="Unassembled WGS sequence"/>
</dbReference>
<feature type="compositionally biased region" description="Polar residues" evidence="1">
    <location>
        <begin position="275"/>
        <end position="288"/>
    </location>
</feature>
<feature type="domain" description="SAF" evidence="2">
    <location>
        <begin position="45"/>
        <end position="112"/>
    </location>
</feature>
<dbReference type="InterPro" id="IPR031571">
    <property type="entry name" value="RcpC_dom"/>
</dbReference>
<gene>
    <name evidence="4" type="ORF">BEN30_05340</name>
</gene>
<feature type="region of interest" description="Disordered" evidence="1">
    <location>
        <begin position="275"/>
        <end position="358"/>
    </location>
</feature>
<feature type="compositionally biased region" description="Gly residues" evidence="1">
    <location>
        <begin position="347"/>
        <end position="358"/>
    </location>
</feature>
<feature type="domain" description="Flp pilus assembly protein RcpC/CpaB" evidence="3">
    <location>
        <begin position="121"/>
        <end position="238"/>
    </location>
</feature>
<name>A0A1E5QAH4_9PROT</name>
<accession>A0A1E5QAH4</accession>
<dbReference type="InterPro" id="IPR017592">
    <property type="entry name" value="Pilus_assmbl_Flp-typ_CpaB"/>
</dbReference>
<dbReference type="RefSeq" id="WP_069956999.1">
    <property type="nucleotide sequence ID" value="NZ_MCGG01000010.1"/>
</dbReference>
<evidence type="ECO:0000259" key="2">
    <source>
        <dbReference type="Pfam" id="PF08666"/>
    </source>
</evidence>
<dbReference type="NCBIfam" id="TIGR03177">
    <property type="entry name" value="pilus_cpaB"/>
    <property type="match status" value="1"/>
</dbReference>
<dbReference type="CDD" id="cd11614">
    <property type="entry name" value="SAF_CpaB_FlgA_like"/>
    <property type="match status" value="1"/>
</dbReference>
<evidence type="ECO:0000313" key="4">
    <source>
        <dbReference type="EMBL" id="OEJ68932.1"/>
    </source>
</evidence>
<dbReference type="EMBL" id="MCGG01000010">
    <property type="protein sequence ID" value="OEJ68932.1"/>
    <property type="molecule type" value="Genomic_DNA"/>
</dbReference>
<dbReference type="AlphaFoldDB" id="A0A1E5QAH4"/>
<organism evidence="4 5">
    <name type="scientific">Magnetovibrio blakemorei</name>
    <dbReference type="NCBI Taxonomy" id="28181"/>
    <lineage>
        <taxon>Bacteria</taxon>
        <taxon>Pseudomonadati</taxon>
        <taxon>Pseudomonadota</taxon>
        <taxon>Alphaproteobacteria</taxon>
        <taxon>Rhodospirillales</taxon>
        <taxon>Magnetovibrionaceae</taxon>
        <taxon>Magnetovibrio</taxon>
    </lineage>
</organism>
<keyword evidence="5" id="KW-1185">Reference proteome</keyword>
<sequence length="358" mass="38456">MRIVIIGLVFAAVILAGGTAYLLNSYLSSQRAEIASKAPKAPTSQVLVAKADMPAGTVVNDKNTEWVPWPEDALQDSYQVKTREKNPLTAIIKDKHVARRAILKGDPITMAKIYKADHAGFMRGTLHPGMRAIAVKSTPDNSSAGFILPGDRVDMMLTHSLLRRAIDRTGETSDTFNALEFTSETILENLNVLAVDQKVNEFDKGAALGKTMLLEVTPKQAEIINTAKVMGTLSLVLRSAENGEVERQHSFTTDVEVSPMLSNFKSFMAGSDLNTKTPMLPRSSQGPAFSSDDPDYIPEPEPIPRPAPPLPAPRVSKPAPQAAARTNRPLTIYRGVGTPPQSVGDTTNGGGNMGAGTQ</sequence>
<reference evidence="5" key="1">
    <citation type="submission" date="2016-07" db="EMBL/GenBank/DDBJ databases">
        <authorList>
            <person name="Florea S."/>
            <person name="Webb J.S."/>
            <person name="Jaromczyk J."/>
            <person name="Schardl C.L."/>
        </authorList>
    </citation>
    <scope>NUCLEOTIDE SEQUENCE [LARGE SCALE GENOMIC DNA]</scope>
    <source>
        <strain evidence="5">MV-1</strain>
    </source>
</reference>
<comment type="caution">
    <text evidence="4">The sequence shown here is derived from an EMBL/GenBank/DDBJ whole genome shotgun (WGS) entry which is preliminary data.</text>
</comment>
<proteinExistence type="predicted"/>
<dbReference type="InterPro" id="IPR013974">
    <property type="entry name" value="SAF"/>
</dbReference>
<evidence type="ECO:0000313" key="5">
    <source>
        <dbReference type="Proteomes" id="UP000095347"/>
    </source>
</evidence>